<dbReference type="KEGG" id="bka:AH68_08430"/>
<dbReference type="EMBL" id="CP007456">
    <property type="protein sequence ID" value="AIZ15073.1"/>
    <property type="molecule type" value="Genomic_DNA"/>
</dbReference>
<dbReference type="CDD" id="cd00085">
    <property type="entry name" value="HNHc"/>
    <property type="match status" value="1"/>
</dbReference>
<sequence>MKNIKNKLDKNFPKSCRKRKKDESCSDYLDDVYPLLKHILKSKRIAHREDEDLENFEERKMEREKVINEAMKENARLLSIGWENYVKNAIKKEGDWRILYNRTQLSEYYKWDSLPLCPYCGLETCGTLDHFLPKSKYLLLSTTLFNLIPCCFICNNKKSNIDPAKEHFYNPYLDEVSSDWLSIDRIELDNFTLQITYKINESINCEEKIKISNTCEKLCLLKRYSLRAVEFILNQRRNIKKMCASEEDVCRFFENMSLFLSDSEDEVWKKVLCEYIQRKESKDVRRGLMEYCGITNKWLSCNDVKNIVPFPGEKLDDYLIQVVKAYGDKDVYFISDKKYKHKIVCLACEANQIPLKNKESLRVFKCGVFDFSDCEDAVFYIFDSSKTCTVGCYRCIGHDCGVILLERADKTEHV</sequence>
<name>A0A0A7I4G0_9BIFI</name>
<evidence type="ECO:0000313" key="3">
    <source>
        <dbReference type="Proteomes" id="UP000030625"/>
    </source>
</evidence>
<evidence type="ECO:0000313" key="2">
    <source>
        <dbReference type="EMBL" id="AIZ15073.1"/>
    </source>
</evidence>
<dbReference type="OrthoDB" id="5177627at2"/>
<dbReference type="InterPro" id="IPR002711">
    <property type="entry name" value="HNH"/>
</dbReference>
<dbReference type="HOGENOM" id="CLU_670256_0_0_11"/>
<organism evidence="2 3">
    <name type="scientific">Bifidobacterium catenulatum PV20-2</name>
    <dbReference type="NCBI Taxonomy" id="1447716"/>
    <lineage>
        <taxon>Bacteria</taxon>
        <taxon>Bacillati</taxon>
        <taxon>Actinomycetota</taxon>
        <taxon>Actinomycetes</taxon>
        <taxon>Bifidobacteriales</taxon>
        <taxon>Bifidobacteriaceae</taxon>
        <taxon>Bifidobacterium</taxon>
    </lineage>
</organism>
<feature type="domain" description="HNH" evidence="1">
    <location>
        <begin position="117"/>
        <end position="160"/>
    </location>
</feature>
<dbReference type="Pfam" id="PF01844">
    <property type="entry name" value="HNH"/>
    <property type="match status" value="1"/>
</dbReference>
<dbReference type="GO" id="GO:0004519">
    <property type="term" value="F:endonuclease activity"/>
    <property type="evidence" value="ECO:0007669"/>
    <property type="project" value="InterPro"/>
</dbReference>
<dbReference type="InterPro" id="IPR003615">
    <property type="entry name" value="HNH_nuc"/>
</dbReference>
<reference evidence="2 3" key="1">
    <citation type="journal article" date="2015" name="Genome Announc.">
        <title>Complete and Assembled Genome Sequence of Bifidobacterium kashiwanohense PV20-2, Isolated from the Feces of an Anemic Kenyan Infant.</title>
        <authorList>
            <person name="Vazquez-Gutierrez P."/>
            <person name="Lacroix C."/>
            <person name="Chassard C."/>
            <person name="Klumpp J."/>
            <person name="Jans C."/>
            <person name="Stevens M.J."/>
        </authorList>
    </citation>
    <scope>NUCLEOTIDE SEQUENCE [LARGE SCALE GENOMIC DNA]</scope>
    <source>
        <strain evidence="2 3">PV20-2</strain>
    </source>
</reference>
<gene>
    <name evidence="2" type="ORF">AH68_08430</name>
</gene>
<evidence type="ECO:0000259" key="1">
    <source>
        <dbReference type="Pfam" id="PF01844"/>
    </source>
</evidence>
<dbReference type="AlphaFoldDB" id="A0A0A7I4G0"/>
<accession>A0A0A7I4G0</accession>
<dbReference type="Gene3D" id="1.10.30.50">
    <property type="match status" value="1"/>
</dbReference>
<dbReference type="GO" id="GO:0003676">
    <property type="term" value="F:nucleic acid binding"/>
    <property type="evidence" value="ECO:0007669"/>
    <property type="project" value="InterPro"/>
</dbReference>
<dbReference type="STRING" id="1447716.AH68_08430"/>
<proteinExistence type="predicted"/>
<dbReference type="RefSeq" id="WP_039199173.1">
    <property type="nucleotide sequence ID" value="NZ_CP007456.1"/>
</dbReference>
<dbReference type="Proteomes" id="UP000030625">
    <property type="component" value="Chromosome"/>
</dbReference>
<dbReference type="GO" id="GO:0008270">
    <property type="term" value="F:zinc ion binding"/>
    <property type="evidence" value="ECO:0007669"/>
    <property type="project" value="InterPro"/>
</dbReference>
<protein>
    <recommendedName>
        <fullName evidence="1">HNH domain-containing protein</fullName>
    </recommendedName>
</protein>